<dbReference type="Proteomes" id="UP001158067">
    <property type="component" value="Unassembled WGS sequence"/>
</dbReference>
<accession>A0ABY1PQU8</accession>
<feature type="region of interest" description="Disordered" evidence="1">
    <location>
        <begin position="38"/>
        <end position="69"/>
    </location>
</feature>
<sequence length="69" mass="7848">MNWPCFGIRANEPVQNRVTRNSHSIVRLGEILRQGEREVRERLSQEHSTDEGEARGQVERSSGTGISRS</sequence>
<evidence type="ECO:0000313" key="2">
    <source>
        <dbReference type="EMBL" id="SMP41597.1"/>
    </source>
</evidence>
<comment type="caution">
    <text evidence="2">The sequence shown here is derived from an EMBL/GenBank/DDBJ whole genome shotgun (WGS) entry which is preliminary data.</text>
</comment>
<feature type="compositionally biased region" description="Polar residues" evidence="1">
    <location>
        <begin position="59"/>
        <end position="69"/>
    </location>
</feature>
<evidence type="ECO:0000256" key="1">
    <source>
        <dbReference type="SAM" id="MobiDB-lite"/>
    </source>
</evidence>
<proteinExistence type="predicted"/>
<dbReference type="EMBL" id="FXUG01000001">
    <property type="protein sequence ID" value="SMP41597.1"/>
    <property type="molecule type" value="Genomic_DNA"/>
</dbReference>
<evidence type="ECO:0000313" key="3">
    <source>
        <dbReference type="Proteomes" id="UP001158067"/>
    </source>
</evidence>
<feature type="compositionally biased region" description="Basic and acidic residues" evidence="1">
    <location>
        <begin position="38"/>
        <end position="58"/>
    </location>
</feature>
<reference evidence="2 3" key="1">
    <citation type="submission" date="2017-05" db="EMBL/GenBank/DDBJ databases">
        <authorList>
            <person name="Varghese N."/>
            <person name="Submissions S."/>
        </authorList>
    </citation>
    <scope>NUCLEOTIDE SEQUENCE [LARGE SCALE GENOMIC DNA]</scope>
    <source>
        <strain evidence="2 3">DSM 25457</strain>
    </source>
</reference>
<gene>
    <name evidence="2" type="ORF">SAMN06265222_101619</name>
</gene>
<keyword evidence="3" id="KW-1185">Reference proteome</keyword>
<protein>
    <submittedName>
        <fullName evidence="2">Uncharacterized protein</fullName>
    </submittedName>
</protein>
<name>A0ABY1PQU8_9BACT</name>
<organism evidence="2 3">
    <name type="scientific">Neorhodopirellula lusitana</name>
    <dbReference type="NCBI Taxonomy" id="445327"/>
    <lineage>
        <taxon>Bacteria</taxon>
        <taxon>Pseudomonadati</taxon>
        <taxon>Planctomycetota</taxon>
        <taxon>Planctomycetia</taxon>
        <taxon>Pirellulales</taxon>
        <taxon>Pirellulaceae</taxon>
        <taxon>Neorhodopirellula</taxon>
    </lineage>
</organism>